<dbReference type="AlphaFoldDB" id="A0AAV7QCR4"/>
<comment type="caution">
    <text evidence="2">The sequence shown here is derived from an EMBL/GenBank/DDBJ whole genome shotgun (WGS) entry which is preliminary data.</text>
</comment>
<gene>
    <name evidence="2" type="ORF">NDU88_003786</name>
</gene>
<name>A0AAV7QCR4_PLEWA</name>
<sequence length="202" mass="21660">MKWRLPDLESGTMGYEVTALAWYTVAVGGRRPQRNPALVNIGPCGSQEPMTMYAVGDGKDLHCKCCCDLSLEETMARVSGERAPAFSTEELEKLVDGVLPSTRYSTVLQTNRQSPTRRRTFGVPSPWKSGPWGSTTDGAPTAGNDVRTFAAGARRRQRPSWGWPPNVGGVPSHHDPPDVQDPGGGVPGVGWALEGITAATRG</sequence>
<organism evidence="2 3">
    <name type="scientific">Pleurodeles waltl</name>
    <name type="common">Iberian ribbed newt</name>
    <dbReference type="NCBI Taxonomy" id="8319"/>
    <lineage>
        <taxon>Eukaryota</taxon>
        <taxon>Metazoa</taxon>
        <taxon>Chordata</taxon>
        <taxon>Craniata</taxon>
        <taxon>Vertebrata</taxon>
        <taxon>Euteleostomi</taxon>
        <taxon>Amphibia</taxon>
        <taxon>Batrachia</taxon>
        <taxon>Caudata</taxon>
        <taxon>Salamandroidea</taxon>
        <taxon>Salamandridae</taxon>
        <taxon>Pleurodelinae</taxon>
        <taxon>Pleurodeles</taxon>
    </lineage>
</organism>
<dbReference type="EMBL" id="JANPWB010000010">
    <property type="protein sequence ID" value="KAJ1137377.1"/>
    <property type="molecule type" value="Genomic_DNA"/>
</dbReference>
<accession>A0AAV7QCR4</accession>
<proteinExistence type="predicted"/>
<keyword evidence="3" id="KW-1185">Reference proteome</keyword>
<evidence type="ECO:0000313" key="3">
    <source>
        <dbReference type="Proteomes" id="UP001066276"/>
    </source>
</evidence>
<feature type="region of interest" description="Disordered" evidence="1">
    <location>
        <begin position="108"/>
        <end position="202"/>
    </location>
</feature>
<evidence type="ECO:0000313" key="2">
    <source>
        <dbReference type="EMBL" id="KAJ1137377.1"/>
    </source>
</evidence>
<evidence type="ECO:0000256" key="1">
    <source>
        <dbReference type="SAM" id="MobiDB-lite"/>
    </source>
</evidence>
<reference evidence="2" key="1">
    <citation type="journal article" date="2022" name="bioRxiv">
        <title>Sequencing and chromosome-scale assembly of the giantPleurodeles waltlgenome.</title>
        <authorList>
            <person name="Brown T."/>
            <person name="Elewa A."/>
            <person name="Iarovenko S."/>
            <person name="Subramanian E."/>
            <person name="Araus A.J."/>
            <person name="Petzold A."/>
            <person name="Susuki M."/>
            <person name="Suzuki K.-i.T."/>
            <person name="Hayashi T."/>
            <person name="Toyoda A."/>
            <person name="Oliveira C."/>
            <person name="Osipova E."/>
            <person name="Leigh N.D."/>
            <person name="Simon A."/>
            <person name="Yun M.H."/>
        </authorList>
    </citation>
    <scope>NUCLEOTIDE SEQUENCE</scope>
    <source>
        <strain evidence="2">20211129_DDA</strain>
        <tissue evidence="2">Liver</tissue>
    </source>
</reference>
<dbReference type="Proteomes" id="UP001066276">
    <property type="component" value="Chromosome 6"/>
</dbReference>
<protein>
    <submittedName>
        <fullName evidence="2">Uncharacterized protein</fullName>
    </submittedName>
</protein>